<feature type="compositionally biased region" description="Low complexity" evidence="2">
    <location>
        <begin position="142"/>
        <end position="165"/>
    </location>
</feature>
<sequence length="225" mass="24575">MIKHLVIFYSLHALAFANESDFMKAYQEQHSRESETPEQIIEHHSEGAQRVAREQDELSADVQELIQLETDEKVIQFLAEAEELMAGATDKLEAQDTSGPTIAIETEIIEKIADAAQQKQQSQPQQGEGDPQSGALMQMLQQMMQQGQNQEGQKPSQQAEGQQPGSQGGEGMEADSSSANTQQGGDVSGVSETRRLPKKSGSAGTSIPKEFQKALEAYNKGIETK</sequence>
<accession>A0ABW5E0P9</accession>
<dbReference type="RefSeq" id="WP_377095304.1">
    <property type="nucleotide sequence ID" value="NZ_JBHSJM010000001.1"/>
</dbReference>
<dbReference type="Proteomes" id="UP001597297">
    <property type="component" value="Unassembled WGS sequence"/>
</dbReference>
<comment type="caution">
    <text evidence="3">The sequence shown here is derived from an EMBL/GenBank/DDBJ whole genome shotgun (WGS) entry which is preliminary data.</text>
</comment>
<gene>
    <name evidence="3" type="ORF">ACFSQZ_06360</name>
</gene>
<feature type="coiled-coil region" evidence="1">
    <location>
        <begin position="48"/>
        <end position="98"/>
    </location>
</feature>
<keyword evidence="4" id="KW-1185">Reference proteome</keyword>
<evidence type="ECO:0000256" key="2">
    <source>
        <dbReference type="SAM" id="MobiDB-lite"/>
    </source>
</evidence>
<reference evidence="4" key="1">
    <citation type="journal article" date="2019" name="Int. J. Syst. Evol. Microbiol.">
        <title>The Global Catalogue of Microorganisms (GCM) 10K type strain sequencing project: providing services to taxonomists for standard genome sequencing and annotation.</title>
        <authorList>
            <consortium name="The Broad Institute Genomics Platform"/>
            <consortium name="The Broad Institute Genome Sequencing Center for Infectious Disease"/>
            <person name="Wu L."/>
            <person name="Ma J."/>
        </authorList>
    </citation>
    <scope>NUCLEOTIDE SEQUENCE [LARGE SCALE GENOMIC DNA]</scope>
    <source>
        <strain evidence="4">JCM 16545</strain>
    </source>
</reference>
<proteinExistence type="predicted"/>
<keyword evidence="1" id="KW-0175">Coiled coil</keyword>
<name>A0ABW5E0P9_9BACT</name>
<evidence type="ECO:0000313" key="4">
    <source>
        <dbReference type="Proteomes" id="UP001597297"/>
    </source>
</evidence>
<protein>
    <submittedName>
        <fullName evidence="3">Uncharacterized protein</fullName>
    </submittedName>
</protein>
<organism evidence="3 4">
    <name type="scientific">Rubritalea spongiae</name>
    <dbReference type="NCBI Taxonomy" id="430797"/>
    <lineage>
        <taxon>Bacteria</taxon>
        <taxon>Pseudomonadati</taxon>
        <taxon>Verrucomicrobiota</taxon>
        <taxon>Verrucomicrobiia</taxon>
        <taxon>Verrucomicrobiales</taxon>
        <taxon>Rubritaleaceae</taxon>
        <taxon>Rubritalea</taxon>
    </lineage>
</organism>
<feature type="region of interest" description="Disordered" evidence="2">
    <location>
        <begin position="142"/>
        <end position="211"/>
    </location>
</feature>
<evidence type="ECO:0000256" key="1">
    <source>
        <dbReference type="SAM" id="Coils"/>
    </source>
</evidence>
<evidence type="ECO:0000313" key="3">
    <source>
        <dbReference type="EMBL" id="MFD2276083.1"/>
    </source>
</evidence>
<feature type="compositionally biased region" description="Polar residues" evidence="2">
    <location>
        <begin position="175"/>
        <end position="185"/>
    </location>
</feature>
<dbReference type="EMBL" id="JBHUJC010000019">
    <property type="protein sequence ID" value="MFD2276083.1"/>
    <property type="molecule type" value="Genomic_DNA"/>
</dbReference>